<organism evidence="6 7">
    <name type="scientific">Anaerobacterium chartisolvens</name>
    <dbReference type="NCBI Taxonomy" id="1297424"/>
    <lineage>
        <taxon>Bacteria</taxon>
        <taxon>Bacillati</taxon>
        <taxon>Bacillota</taxon>
        <taxon>Clostridia</taxon>
        <taxon>Eubacteriales</taxon>
        <taxon>Oscillospiraceae</taxon>
        <taxon>Anaerobacterium</taxon>
    </lineage>
</organism>
<protein>
    <submittedName>
        <fullName evidence="6">Dissimilatory adenylylsulfate reductase beta subunit</fullName>
    </submittedName>
</protein>
<name>A0A369B6X1_9FIRM</name>
<dbReference type="InterPro" id="IPR017896">
    <property type="entry name" value="4Fe4S_Fe-S-bd"/>
</dbReference>
<dbReference type="Gene3D" id="3.30.70.20">
    <property type="match status" value="1"/>
</dbReference>
<evidence type="ECO:0000259" key="5">
    <source>
        <dbReference type="PROSITE" id="PS51379"/>
    </source>
</evidence>
<reference evidence="6 7" key="1">
    <citation type="submission" date="2018-07" db="EMBL/GenBank/DDBJ databases">
        <title>Genomic Encyclopedia of Type Strains, Phase IV (KMG-IV): sequencing the most valuable type-strain genomes for metagenomic binning, comparative biology and taxonomic classification.</title>
        <authorList>
            <person name="Goeker M."/>
        </authorList>
    </citation>
    <scope>NUCLEOTIDE SEQUENCE [LARGE SCALE GENOMIC DNA]</scope>
    <source>
        <strain evidence="6 7">DSM 27016</strain>
    </source>
</reference>
<evidence type="ECO:0000256" key="1">
    <source>
        <dbReference type="ARBA" id="ARBA00022485"/>
    </source>
</evidence>
<dbReference type="InterPro" id="IPR050572">
    <property type="entry name" value="Fe-S_Ferredoxin"/>
</dbReference>
<keyword evidence="3" id="KW-0408">Iron</keyword>
<dbReference type="PROSITE" id="PS51379">
    <property type="entry name" value="4FE4S_FER_2"/>
    <property type="match status" value="1"/>
</dbReference>
<dbReference type="PROSITE" id="PS00198">
    <property type="entry name" value="4FE4S_FER_1"/>
    <property type="match status" value="1"/>
</dbReference>
<dbReference type="SUPFAM" id="SSF54862">
    <property type="entry name" value="4Fe-4S ferredoxins"/>
    <property type="match status" value="1"/>
</dbReference>
<keyword evidence="4" id="KW-0411">Iron-sulfur</keyword>
<accession>A0A369B6X1</accession>
<feature type="domain" description="4Fe-4S ferredoxin-type" evidence="5">
    <location>
        <begin position="1"/>
        <end position="30"/>
    </location>
</feature>
<dbReference type="EMBL" id="QPJT01000008">
    <property type="protein sequence ID" value="RCX17253.1"/>
    <property type="molecule type" value="Genomic_DNA"/>
</dbReference>
<keyword evidence="1" id="KW-0004">4Fe-4S</keyword>
<gene>
    <name evidence="6" type="ORF">DFR58_108148</name>
</gene>
<dbReference type="InterPro" id="IPR017900">
    <property type="entry name" value="4Fe4S_Fe_S_CS"/>
</dbReference>
<comment type="caution">
    <text evidence="6">The sequence shown here is derived from an EMBL/GenBank/DDBJ whole genome shotgun (WGS) entry which is preliminary data.</text>
</comment>
<dbReference type="PANTHER" id="PTHR43687">
    <property type="entry name" value="ADENYLYLSULFATE REDUCTASE, BETA SUBUNIT"/>
    <property type="match status" value="1"/>
</dbReference>
<dbReference type="GO" id="GO:0051539">
    <property type="term" value="F:4 iron, 4 sulfur cluster binding"/>
    <property type="evidence" value="ECO:0007669"/>
    <property type="project" value="UniProtKB-KW"/>
</dbReference>
<evidence type="ECO:0000256" key="2">
    <source>
        <dbReference type="ARBA" id="ARBA00022723"/>
    </source>
</evidence>
<dbReference type="OrthoDB" id="9807879at2"/>
<evidence type="ECO:0000313" key="7">
    <source>
        <dbReference type="Proteomes" id="UP000253034"/>
    </source>
</evidence>
<dbReference type="GO" id="GO:0046872">
    <property type="term" value="F:metal ion binding"/>
    <property type="evidence" value="ECO:0007669"/>
    <property type="project" value="UniProtKB-KW"/>
</dbReference>
<sequence>MSITIDTSKCTGCGKCIRVCPGTLLYKDKNGKAESRYPRDCWGCTACLKECLYGAVSYFLGADIGGMGSTLHTKRDGHFLHWHIAGAEGEERVITINQKESNKY</sequence>
<evidence type="ECO:0000313" key="6">
    <source>
        <dbReference type="EMBL" id="RCX17253.1"/>
    </source>
</evidence>
<dbReference type="AlphaFoldDB" id="A0A369B6X1"/>
<proteinExistence type="predicted"/>
<dbReference type="RefSeq" id="WP_114297486.1">
    <property type="nucleotide sequence ID" value="NZ_QPJT01000008.1"/>
</dbReference>
<dbReference type="Pfam" id="PF13237">
    <property type="entry name" value="Fer4_10"/>
    <property type="match status" value="1"/>
</dbReference>
<dbReference type="PANTHER" id="PTHR43687:SF3">
    <property type="entry name" value="4FE-4S FERREDOXIN-TYPE DOMAIN-CONTAINING PROTEIN"/>
    <property type="match status" value="1"/>
</dbReference>
<evidence type="ECO:0000256" key="3">
    <source>
        <dbReference type="ARBA" id="ARBA00023004"/>
    </source>
</evidence>
<keyword evidence="7" id="KW-1185">Reference proteome</keyword>
<dbReference type="Proteomes" id="UP000253034">
    <property type="component" value="Unassembled WGS sequence"/>
</dbReference>
<evidence type="ECO:0000256" key="4">
    <source>
        <dbReference type="ARBA" id="ARBA00023014"/>
    </source>
</evidence>
<keyword evidence="2" id="KW-0479">Metal-binding</keyword>